<dbReference type="EMBL" id="BMJI01000010">
    <property type="protein sequence ID" value="GGC92276.1"/>
    <property type="molecule type" value="Genomic_DNA"/>
</dbReference>
<evidence type="ECO:0000313" key="4">
    <source>
        <dbReference type="EMBL" id="GGC92276.1"/>
    </source>
</evidence>
<evidence type="ECO:0000256" key="2">
    <source>
        <dbReference type="ARBA" id="ARBA00022737"/>
    </source>
</evidence>
<dbReference type="SUPFAM" id="SSF52821">
    <property type="entry name" value="Rhodanese/Cell cycle control phosphatase"/>
    <property type="match status" value="2"/>
</dbReference>
<dbReference type="CDD" id="cd01449">
    <property type="entry name" value="TST_Repeat_2"/>
    <property type="match status" value="1"/>
</dbReference>
<dbReference type="SMART" id="SM00450">
    <property type="entry name" value="RHOD"/>
    <property type="match status" value="2"/>
</dbReference>
<dbReference type="PANTHER" id="PTHR11364">
    <property type="entry name" value="THIOSULFATE SULFERTANSFERASE"/>
    <property type="match status" value="1"/>
</dbReference>
<dbReference type="PANTHER" id="PTHR11364:SF27">
    <property type="entry name" value="SULFURTRANSFERASE"/>
    <property type="match status" value="1"/>
</dbReference>
<dbReference type="PROSITE" id="PS00380">
    <property type="entry name" value="RHODANESE_1"/>
    <property type="match status" value="1"/>
</dbReference>
<dbReference type="InterPro" id="IPR001763">
    <property type="entry name" value="Rhodanese-like_dom"/>
</dbReference>
<evidence type="ECO:0000313" key="5">
    <source>
        <dbReference type="Proteomes" id="UP000597761"/>
    </source>
</evidence>
<gene>
    <name evidence="4" type="primary">sseA</name>
    <name evidence="4" type="ORF">GCM10011512_19190</name>
</gene>
<comment type="caution">
    <text evidence="4">The sequence shown here is derived from an EMBL/GenBank/DDBJ whole genome shotgun (WGS) entry which is preliminary data.</text>
</comment>
<feature type="domain" description="Rhodanese" evidence="3">
    <location>
        <begin position="17"/>
        <end position="135"/>
    </location>
</feature>
<feature type="domain" description="Rhodanese" evidence="3">
    <location>
        <begin position="163"/>
        <end position="274"/>
    </location>
</feature>
<dbReference type="InterPro" id="IPR036873">
    <property type="entry name" value="Rhodanese-like_dom_sf"/>
</dbReference>
<keyword evidence="2" id="KW-0677">Repeat</keyword>
<dbReference type="InterPro" id="IPR001307">
    <property type="entry name" value="Thiosulphate_STrfase_CS"/>
</dbReference>
<name>A0ABQ1P6R9_9MICC</name>
<evidence type="ECO:0000259" key="3">
    <source>
        <dbReference type="PROSITE" id="PS50206"/>
    </source>
</evidence>
<dbReference type="Proteomes" id="UP000597761">
    <property type="component" value="Unassembled WGS sequence"/>
</dbReference>
<keyword evidence="5" id="KW-1185">Reference proteome</keyword>
<dbReference type="InterPro" id="IPR045078">
    <property type="entry name" value="TST/MPST-like"/>
</dbReference>
<organism evidence="4 5">
    <name type="scientific">Tersicoccus solisilvae</name>
    <dbReference type="NCBI Taxonomy" id="1882339"/>
    <lineage>
        <taxon>Bacteria</taxon>
        <taxon>Bacillati</taxon>
        <taxon>Actinomycetota</taxon>
        <taxon>Actinomycetes</taxon>
        <taxon>Micrococcales</taxon>
        <taxon>Micrococcaceae</taxon>
        <taxon>Tersicoccus</taxon>
    </lineage>
</organism>
<evidence type="ECO:0000256" key="1">
    <source>
        <dbReference type="ARBA" id="ARBA00022679"/>
    </source>
</evidence>
<reference evidence="5" key="1">
    <citation type="journal article" date="2019" name="Int. J. Syst. Evol. Microbiol.">
        <title>The Global Catalogue of Microorganisms (GCM) 10K type strain sequencing project: providing services to taxonomists for standard genome sequencing and annotation.</title>
        <authorList>
            <consortium name="The Broad Institute Genomics Platform"/>
            <consortium name="The Broad Institute Genome Sequencing Center for Infectious Disease"/>
            <person name="Wu L."/>
            <person name="Ma J."/>
        </authorList>
    </citation>
    <scope>NUCLEOTIDE SEQUENCE [LARGE SCALE GENOMIC DNA]</scope>
    <source>
        <strain evidence="5">CGMCC 1.15480</strain>
    </source>
</reference>
<sequence>MTELIDAEELARLVAAADRPVVLLDVRWQLGDPHGEDHYRDGHLPGAVYVDLDRELAGEPTATSGRHPLPEPEAFHAAVRRWGVNEGDTVVAYDDANGFAAARAWWLLRHAGHADVRVLDGGLAAWTAAGHGLRPGTVEPSPGAVALTWGRMPVLDLAAAAAHARSGVLLDARAGERYRGETEPMDPKAGHIPGAVSAPTVDNLAADGTLLPPAALREQFAALGLTDDIAVAAYCGSGVSAAQEVLALRRAGIDAALYPGSWSQYAATDLPVATGPEPG</sequence>
<dbReference type="Pfam" id="PF00581">
    <property type="entry name" value="Rhodanese"/>
    <property type="match status" value="2"/>
</dbReference>
<accession>A0ABQ1P6R9</accession>
<protein>
    <submittedName>
        <fullName evidence="4">Sulfurtransferase</fullName>
    </submittedName>
</protein>
<dbReference type="Gene3D" id="3.40.250.10">
    <property type="entry name" value="Rhodanese-like domain"/>
    <property type="match status" value="2"/>
</dbReference>
<dbReference type="PROSITE" id="PS50206">
    <property type="entry name" value="RHODANESE_3"/>
    <property type="match status" value="2"/>
</dbReference>
<proteinExistence type="predicted"/>
<dbReference type="RefSeq" id="WP_188668121.1">
    <property type="nucleotide sequence ID" value="NZ_BMJI01000010.1"/>
</dbReference>
<dbReference type="CDD" id="cd01448">
    <property type="entry name" value="TST_Repeat_1"/>
    <property type="match status" value="1"/>
</dbReference>
<keyword evidence="1" id="KW-0808">Transferase</keyword>